<dbReference type="Proteomes" id="UP000359125">
    <property type="component" value="Unassembled WGS sequence"/>
</dbReference>
<dbReference type="RefSeq" id="WP_152917809.1">
    <property type="nucleotide sequence ID" value="NZ_JACYIC020000017.1"/>
</dbReference>
<dbReference type="Pfam" id="PF19982">
    <property type="entry name" value="DUF6418"/>
    <property type="match status" value="1"/>
</dbReference>
<feature type="transmembrane region" description="Helical" evidence="1">
    <location>
        <begin position="217"/>
        <end position="238"/>
    </location>
</feature>
<feature type="transmembrane region" description="Helical" evidence="1">
    <location>
        <begin position="382"/>
        <end position="398"/>
    </location>
</feature>
<evidence type="ECO:0000313" key="4">
    <source>
        <dbReference type="Proteomes" id="UP000359125"/>
    </source>
</evidence>
<accession>A0A5P0J9C3</accession>
<feature type="transmembrane region" description="Helical" evidence="1">
    <location>
        <begin position="323"/>
        <end position="343"/>
    </location>
</feature>
<organism evidence="3 4">
    <name type="scientific">Escherichia coli</name>
    <dbReference type="NCBI Taxonomy" id="562"/>
    <lineage>
        <taxon>Bacteria</taxon>
        <taxon>Pseudomonadati</taxon>
        <taxon>Pseudomonadota</taxon>
        <taxon>Gammaproteobacteria</taxon>
        <taxon>Enterobacterales</taxon>
        <taxon>Enterobacteriaceae</taxon>
        <taxon>Escherichia</taxon>
    </lineage>
</organism>
<proteinExistence type="predicted"/>
<name>A0A5P0J9C3_ECOLX</name>
<keyword evidence="1" id="KW-1133">Transmembrane helix</keyword>
<evidence type="ECO:0000313" key="3">
    <source>
        <dbReference type="EMBL" id="MQK24717.1"/>
    </source>
</evidence>
<dbReference type="EMBL" id="RYCF01000025">
    <property type="protein sequence ID" value="MQK24717.1"/>
    <property type="molecule type" value="Genomic_DNA"/>
</dbReference>
<comment type="caution">
    <text evidence="3">The sequence shown here is derived from an EMBL/GenBank/DDBJ whole genome shotgun (WGS) entry which is preliminary data.</text>
</comment>
<dbReference type="InterPro" id="IPR046303">
    <property type="entry name" value="DUF6418"/>
</dbReference>
<protein>
    <submittedName>
        <fullName evidence="3">Oligosaccharide repeat unit polymerase</fullName>
    </submittedName>
</protein>
<feature type="transmembrane region" description="Helical" evidence="1">
    <location>
        <begin position="297"/>
        <end position="317"/>
    </location>
</feature>
<evidence type="ECO:0000259" key="2">
    <source>
        <dbReference type="Pfam" id="PF19982"/>
    </source>
</evidence>
<feature type="transmembrane region" description="Helical" evidence="1">
    <location>
        <begin position="25"/>
        <end position="46"/>
    </location>
</feature>
<evidence type="ECO:0000256" key="1">
    <source>
        <dbReference type="SAM" id="Phobius"/>
    </source>
</evidence>
<feature type="transmembrane region" description="Helical" evidence="1">
    <location>
        <begin position="172"/>
        <end position="205"/>
    </location>
</feature>
<dbReference type="AlphaFoldDB" id="A0A5P0J9C3"/>
<feature type="transmembrane region" description="Helical" evidence="1">
    <location>
        <begin position="105"/>
        <end position="125"/>
    </location>
</feature>
<feature type="transmembrane region" description="Helical" evidence="1">
    <location>
        <begin position="66"/>
        <end position="84"/>
    </location>
</feature>
<feature type="transmembrane region" description="Helical" evidence="1">
    <location>
        <begin position="145"/>
        <end position="165"/>
    </location>
</feature>
<reference evidence="3 4" key="1">
    <citation type="journal article" date="2019" name="Environ. Health Perspect.">
        <title>Inter-host Transmission of Carbapenemase-Producing Escherichia coli among Humans and Backyard Animals.</title>
        <authorList>
            <person name="Li J."/>
            <person name="Bi Z."/>
            <person name="Ma S."/>
            <person name="Chen B."/>
            <person name="Cai C."/>
            <person name="He J."/>
            <person name="Schwarz S."/>
            <person name="Sun C."/>
            <person name="Zhou Y."/>
            <person name="Yin J."/>
            <person name="Hulth A."/>
            <person name="Wang Y."/>
            <person name="Shen Z."/>
            <person name="Wang S."/>
            <person name="Wu C."/>
            <person name="Nilsson L.E."/>
            <person name="Walsh T.R."/>
            <person name="Borjesson S."/>
            <person name="Shen J."/>
            <person name="Sun Q."/>
            <person name="Wang Y."/>
        </authorList>
    </citation>
    <scope>NUCLEOTIDE SEQUENCE [LARGE SCALE GENOMIC DNA]</scope>
    <source>
        <strain evidence="3 4">A016f</strain>
    </source>
</reference>
<feature type="domain" description="DUF6418" evidence="2">
    <location>
        <begin position="283"/>
        <end position="386"/>
    </location>
</feature>
<keyword evidence="1" id="KW-0472">Membrane</keyword>
<sequence length="400" mass="46468">MVANYFAVGAIVILLFEKLLGDKRVFYLSFFFIYGLFGQILSLVVIEKGWYLIELGGIRTYTSYALIYLCITSFVFINLTCYIIKFSIYKIIEQDFFLNLRANKFLYMLPVVYLILIYLPVFYYGPALTVTGGNRILYREVIHPFFAYLMQIRALIFPLAGLFLFNKNKHYAYLYIALAIVWNLLIGEKASGIIVTVYFIFLPYVLINYSRISNIRLLSVLIIGVLAIIFSIVANYVFIEGNQAVFILDRISMQGQLWWYYFNEIVSQNTPTHAFMDEFIADETGLIGLMKFSMPTYLYDSYMSAGYILTSGFPAIFVFYFGAWWLFPTMLCSLAYIFPVYFLTKSLYKGEILSFLISNRIFASLITLTAEGSIGTFLDYKLFIYIFILLFLQYMPRVKV</sequence>
<keyword evidence="1" id="KW-0812">Transmembrane</keyword>
<gene>
    <name evidence="3" type="ORF">EIZ93_10380</name>
</gene>